<dbReference type="InterPro" id="IPR000310">
    <property type="entry name" value="Orn/Lys/Arg_deCO2ase_major_dom"/>
</dbReference>
<dbReference type="PANTHER" id="PTHR43277">
    <property type="entry name" value="ARGININE DECARBOXYLASE"/>
    <property type="match status" value="1"/>
</dbReference>
<dbReference type="GO" id="GO:0008483">
    <property type="term" value="F:transaminase activity"/>
    <property type="evidence" value="ECO:0007669"/>
    <property type="project" value="UniProtKB-KW"/>
</dbReference>
<dbReference type="InterPro" id="IPR052357">
    <property type="entry name" value="Orn_Lys_Arg_decarboxylase-I"/>
</dbReference>
<sequence length="462" mass="52791">MSLFDIIPTRQNKSNRVSFYMPGHNCGLLLPNRFKSKLYRYDTTEVDCFDDYHKPKRIIKNSEKMLSKVFDSISSFYLVNGSTSGILAGMSFLFKENKKVLIPRDCHKSIINGLIVTGATPVYITPKYDAVLDMTLPTTLQDIKKAHNKNSDIEGIVLTYPNYYGLYPTNLREIIKYCKQQGLKVLLDESHGAHLYFTDFKKKLGNLCNADIVVNSCHKNLFGLTQTAMLHVNNNEYSSKDIKNHISLYKTTSPSYILLASIDYTRKIYKVNGEKILEDTEKISGYMQELLKKYKIQYIKEFPTDYFIDPTKVTVMFDHSNVAAKVGRFLNAHGVYPELIEGRKMLFLLKPNHSKKDIKKTVLLIKRGLNGFNLEEKNELKFELPSQMQQAITPRTAFYNSSKWVPIRKAIGKVSNNTITPYPPGIPIVMPGEVITKEAIDYIQKFIGVIHGIEGGHIQVNR</sequence>
<dbReference type="SUPFAM" id="SSF53383">
    <property type="entry name" value="PLP-dependent transferases"/>
    <property type="match status" value="1"/>
</dbReference>
<evidence type="ECO:0000256" key="4">
    <source>
        <dbReference type="ARBA" id="ARBA00022898"/>
    </source>
</evidence>
<feature type="domain" description="Orn/Lys/Arg decarboxylase C-terminal" evidence="7">
    <location>
        <begin position="387"/>
        <end position="446"/>
    </location>
</feature>
<dbReference type="EMBL" id="CP159485">
    <property type="protein sequence ID" value="XCI28766.1"/>
    <property type="molecule type" value="Genomic_DNA"/>
</dbReference>
<feature type="domain" description="Orn/Lys/Arg decarboxylases family 1 pyridoxal-P attachment site" evidence="6">
    <location>
        <begin position="13"/>
        <end position="288"/>
    </location>
</feature>
<keyword evidence="8" id="KW-0032">Aminotransferase</keyword>
<accession>A0AAU8HT66</accession>
<evidence type="ECO:0000256" key="2">
    <source>
        <dbReference type="ARBA" id="ARBA00010671"/>
    </source>
</evidence>
<dbReference type="InterPro" id="IPR008286">
    <property type="entry name" value="Prn/Lys/Arg_de-COase_C"/>
</dbReference>
<dbReference type="SUPFAM" id="SSF55904">
    <property type="entry name" value="Ornithine decarboxylase C-terminal domain"/>
    <property type="match status" value="1"/>
</dbReference>
<dbReference type="Pfam" id="PF01276">
    <property type="entry name" value="OKR_DC_1"/>
    <property type="match status" value="1"/>
</dbReference>
<keyword evidence="8" id="KW-0808">Transferase</keyword>
<organism evidence="8">
    <name type="scientific">Proteinivorax hydrogeniformans</name>
    <dbReference type="NCBI Taxonomy" id="1826727"/>
    <lineage>
        <taxon>Bacteria</taxon>
        <taxon>Bacillati</taxon>
        <taxon>Bacillota</taxon>
        <taxon>Clostridia</taxon>
        <taxon>Eubacteriales</taxon>
        <taxon>Proteinivoracaceae</taxon>
        <taxon>Proteinivorax</taxon>
    </lineage>
</organism>
<dbReference type="Gene3D" id="3.40.640.10">
    <property type="entry name" value="Type I PLP-dependent aspartate aminotransferase-like (Major domain)"/>
    <property type="match status" value="1"/>
</dbReference>
<comment type="cofactor">
    <cofactor evidence="1">
        <name>pyridoxal 5'-phosphate</name>
        <dbReference type="ChEBI" id="CHEBI:597326"/>
    </cofactor>
</comment>
<dbReference type="InterPro" id="IPR015421">
    <property type="entry name" value="PyrdxlP-dep_Trfase_major"/>
</dbReference>
<dbReference type="PANTHER" id="PTHR43277:SF4">
    <property type="entry name" value="ARGININE DECARBOXYLASE"/>
    <property type="match status" value="1"/>
</dbReference>
<keyword evidence="5" id="KW-0456">Lyase</keyword>
<evidence type="ECO:0000256" key="5">
    <source>
        <dbReference type="ARBA" id="ARBA00023239"/>
    </source>
</evidence>
<dbReference type="AlphaFoldDB" id="A0AAU8HT66"/>
<proteinExistence type="inferred from homology"/>
<evidence type="ECO:0000256" key="1">
    <source>
        <dbReference type="ARBA" id="ARBA00001933"/>
    </source>
</evidence>
<keyword evidence="4" id="KW-0663">Pyridoxal phosphate</keyword>
<dbReference type="GO" id="GO:0016831">
    <property type="term" value="F:carboxy-lyase activity"/>
    <property type="evidence" value="ECO:0007669"/>
    <property type="project" value="UniProtKB-KW"/>
</dbReference>
<evidence type="ECO:0000259" key="7">
    <source>
        <dbReference type="Pfam" id="PF03711"/>
    </source>
</evidence>
<comment type="similarity">
    <text evidence="2">Belongs to the Orn/Lys/Arg decarboxylase class-I family.</text>
</comment>
<evidence type="ECO:0000256" key="3">
    <source>
        <dbReference type="ARBA" id="ARBA00022793"/>
    </source>
</evidence>
<dbReference type="Gene3D" id="3.90.100.10">
    <property type="entry name" value="Orn/Lys/Arg decarboxylase, C-terminal domain"/>
    <property type="match status" value="1"/>
</dbReference>
<gene>
    <name evidence="8" type="ORF">PRVXH_000039</name>
</gene>
<dbReference type="Pfam" id="PF03711">
    <property type="entry name" value="OKR_DC_1_C"/>
    <property type="match status" value="1"/>
</dbReference>
<dbReference type="InterPro" id="IPR015424">
    <property type="entry name" value="PyrdxlP-dep_Trfase"/>
</dbReference>
<reference evidence="8" key="1">
    <citation type="journal article" date="2018" name="Antonie Van Leeuwenhoek">
        <title>Proteinivorax hydrogeniformans sp. nov., an anaerobic, haloalkaliphilic bacterium fermenting proteinaceous compounds with high hydrogen production.</title>
        <authorList>
            <person name="Boltyanskaya Y."/>
            <person name="Detkova E."/>
            <person name="Pimenov N."/>
            <person name="Kevbrin V."/>
        </authorList>
    </citation>
    <scope>NUCLEOTIDE SEQUENCE</scope>
    <source>
        <strain evidence="8">Z-710</strain>
    </source>
</reference>
<dbReference type="RefSeq" id="WP_353893318.1">
    <property type="nucleotide sequence ID" value="NZ_CP159485.1"/>
</dbReference>
<name>A0AAU8HT66_9FIRM</name>
<dbReference type="InterPro" id="IPR036633">
    <property type="entry name" value="Prn/Lys/Arg_de-COase_C_sf"/>
</dbReference>
<evidence type="ECO:0000313" key="8">
    <source>
        <dbReference type="EMBL" id="XCI28766.1"/>
    </source>
</evidence>
<protein>
    <submittedName>
        <fullName evidence="8">Aminotransferase class I/II-fold pyridoxal phosphate-dependent enzyme</fullName>
    </submittedName>
</protein>
<evidence type="ECO:0000259" key="6">
    <source>
        <dbReference type="Pfam" id="PF01276"/>
    </source>
</evidence>
<reference evidence="8" key="2">
    <citation type="submission" date="2024-06" db="EMBL/GenBank/DDBJ databases">
        <authorList>
            <person name="Petrova K.O."/>
            <person name="Toshchakov S.V."/>
            <person name="Boltjanskaja Y.V."/>
            <person name="Kevbrin V.V."/>
        </authorList>
    </citation>
    <scope>NUCLEOTIDE SEQUENCE</scope>
    <source>
        <strain evidence="8">Z-710</strain>
    </source>
</reference>
<keyword evidence="3" id="KW-0210">Decarboxylase</keyword>